<proteinExistence type="predicted"/>
<feature type="region of interest" description="Disordered" evidence="2">
    <location>
        <begin position="323"/>
        <end position="375"/>
    </location>
</feature>
<dbReference type="InterPro" id="IPR002491">
    <property type="entry name" value="ABC_transptr_periplasmic_BD"/>
</dbReference>
<evidence type="ECO:0000259" key="3">
    <source>
        <dbReference type="PROSITE" id="PS50983"/>
    </source>
</evidence>
<dbReference type="PANTHER" id="PTHR30535">
    <property type="entry name" value="VITAMIN B12-BINDING PROTEIN"/>
    <property type="match status" value="1"/>
</dbReference>
<dbReference type="InterPro" id="IPR026371">
    <property type="entry name" value="PGF_CTERM"/>
</dbReference>
<accession>A0ABD5RHQ1</accession>
<dbReference type="AlphaFoldDB" id="A0ABD5RHQ1"/>
<dbReference type="GO" id="GO:0030115">
    <property type="term" value="C:S-layer"/>
    <property type="evidence" value="ECO:0007669"/>
    <property type="project" value="UniProtKB-SubCell"/>
</dbReference>
<dbReference type="InterPro" id="IPR026469">
    <property type="entry name" value="Peripla_PGF_1"/>
</dbReference>
<feature type="compositionally biased region" description="Low complexity" evidence="2">
    <location>
        <begin position="324"/>
        <end position="372"/>
    </location>
</feature>
<keyword evidence="1" id="KW-0732">Signal</keyword>
<dbReference type="Proteomes" id="UP001596099">
    <property type="component" value="Unassembled WGS sequence"/>
</dbReference>
<dbReference type="Gene3D" id="3.40.50.1980">
    <property type="entry name" value="Nitrogenase molybdenum iron protein domain"/>
    <property type="match status" value="2"/>
</dbReference>
<dbReference type="EMBL" id="JBHSQH010000001">
    <property type="protein sequence ID" value="MFC5969838.1"/>
    <property type="molecule type" value="Genomic_DNA"/>
</dbReference>
<dbReference type="SUPFAM" id="SSF53807">
    <property type="entry name" value="Helical backbone' metal receptor"/>
    <property type="match status" value="1"/>
</dbReference>
<name>A0ABD5RHQ1_9EURY</name>
<feature type="domain" description="Fe/B12 periplasmic-binding" evidence="3">
    <location>
        <begin position="74"/>
        <end position="320"/>
    </location>
</feature>
<evidence type="ECO:0000256" key="2">
    <source>
        <dbReference type="SAM" id="MobiDB-lite"/>
    </source>
</evidence>
<evidence type="ECO:0000256" key="1">
    <source>
        <dbReference type="ARBA" id="ARBA00022729"/>
    </source>
</evidence>
<dbReference type="NCBIfam" id="TIGR04281">
    <property type="entry name" value="peripla_PGF_1"/>
    <property type="match status" value="1"/>
</dbReference>
<reference evidence="4 5" key="1">
    <citation type="journal article" date="2019" name="Int. J. Syst. Evol. Microbiol.">
        <title>The Global Catalogue of Microorganisms (GCM) 10K type strain sequencing project: providing services to taxonomists for standard genome sequencing and annotation.</title>
        <authorList>
            <consortium name="The Broad Institute Genomics Platform"/>
            <consortium name="The Broad Institute Genome Sequencing Center for Infectious Disease"/>
            <person name="Wu L."/>
            <person name="Ma J."/>
        </authorList>
    </citation>
    <scope>NUCLEOTIDE SEQUENCE [LARGE SCALE GENOMIC DNA]</scope>
    <source>
        <strain evidence="4 5">CGMCC 1.12543</strain>
    </source>
</reference>
<gene>
    <name evidence="4" type="ORF">ACFPYI_00695</name>
</gene>
<sequence>MRQPRHTVLVVAVLVGLLVGAVPAAAVSTGPTATDDAAVSPAQVESSVQAQCSFPATLTDGTGTEVTVEQRPDRIVALQASTAQILWEVGAQERVVGMPVRSYTSYLNGSDAKTDVLTEDGAGVNVEQVVALEPDLVLAPSSIGNETVEQLRNAGLTVYKSGADKSIESIYEKTDRYGQMVGNCEEATAVVEETRSAVEEIRSAVEDRDRPRTLYYFYNYTAGSQTFIHEIIETAGGDNVAANAGIDSYEVVNEEVVADSDPEWLLHPSDAPLPTAEPYTSTTALRENQTLTLNANYMNQAAPRVVMPMRKIAMALHPDAFENGTATPTANGTTGTTATPSDGGATTATAVETPTEGATTTTGDGATTTSSGSGPGFGVVGALVASVAAALLARRD</sequence>
<comment type="caution">
    <text evidence="4">The sequence shown here is derived from an EMBL/GenBank/DDBJ whole genome shotgun (WGS) entry which is preliminary data.</text>
</comment>
<dbReference type="Pfam" id="PF01497">
    <property type="entry name" value="Peripla_BP_2"/>
    <property type="match status" value="1"/>
</dbReference>
<organism evidence="4 5">
    <name type="scientific">Halomarina salina</name>
    <dbReference type="NCBI Taxonomy" id="1872699"/>
    <lineage>
        <taxon>Archaea</taxon>
        <taxon>Methanobacteriati</taxon>
        <taxon>Methanobacteriota</taxon>
        <taxon>Stenosarchaea group</taxon>
        <taxon>Halobacteria</taxon>
        <taxon>Halobacteriales</taxon>
        <taxon>Natronomonadaceae</taxon>
        <taxon>Halomarina</taxon>
    </lineage>
</organism>
<dbReference type="NCBIfam" id="TIGR04126">
    <property type="entry name" value="PGF_CTERM"/>
    <property type="match status" value="1"/>
</dbReference>
<keyword evidence="5" id="KW-1185">Reference proteome</keyword>
<dbReference type="PROSITE" id="PS50983">
    <property type="entry name" value="FE_B12_PBP"/>
    <property type="match status" value="1"/>
</dbReference>
<evidence type="ECO:0000313" key="5">
    <source>
        <dbReference type="Proteomes" id="UP001596099"/>
    </source>
</evidence>
<evidence type="ECO:0000313" key="4">
    <source>
        <dbReference type="EMBL" id="MFC5969838.1"/>
    </source>
</evidence>
<dbReference type="InterPro" id="IPR050902">
    <property type="entry name" value="ABC_Transporter_SBP"/>
</dbReference>
<protein>
    <submittedName>
        <fullName evidence="4">PGF-CTERM-anchored ABC transporter substrate-binding protein</fullName>
    </submittedName>
</protein>
<dbReference type="RefSeq" id="WP_247418202.1">
    <property type="nucleotide sequence ID" value="NZ_JALLGW010000001.1"/>
</dbReference>
<dbReference type="GO" id="GO:0005886">
    <property type="term" value="C:plasma membrane"/>
    <property type="evidence" value="ECO:0007669"/>
    <property type="project" value="UniProtKB-SubCell"/>
</dbReference>
<dbReference type="PANTHER" id="PTHR30535:SF34">
    <property type="entry name" value="MOLYBDATE-BINDING PROTEIN MOLA"/>
    <property type="match status" value="1"/>
</dbReference>